<organism evidence="2 3">
    <name type="scientific">Kyrpidia spormannii</name>
    <dbReference type="NCBI Taxonomy" id="2055160"/>
    <lineage>
        <taxon>Bacteria</taxon>
        <taxon>Bacillati</taxon>
        <taxon>Bacillota</taxon>
        <taxon>Bacilli</taxon>
        <taxon>Bacillales</taxon>
        <taxon>Alicyclobacillaceae</taxon>
        <taxon>Kyrpidia</taxon>
    </lineage>
</organism>
<evidence type="ECO:0000256" key="1">
    <source>
        <dbReference type="SAM" id="MobiDB-lite"/>
    </source>
</evidence>
<reference evidence="3" key="1">
    <citation type="submission" date="2017-11" db="EMBL/GenBank/DDBJ databases">
        <title>Complete Genome Sequence of Kyrpidia sp. Strain EA-1, a thermophilic, hydrogen-oxidizing Bacterium, isolated from the Azores.</title>
        <authorList>
            <person name="Reiner J.E."/>
            <person name="Lapp C.J."/>
            <person name="Bunk B."/>
            <person name="Gescher J."/>
        </authorList>
    </citation>
    <scope>NUCLEOTIDE SEQUENCE [LARGE SCALE GENOMIC DNA]</scope>
    <source>
        <strain evidence="3">EA-1</strain>
    </source>
</reference>
<proteinExistence type="predicted"/>
<protein>
    <submittedName>
        <fullName evidence="2">Uncharacterized protein</fullName>
    </submittedName>
</protein>
<dbReference type="EMBL" id="CP024955">
    <property type="protein sequence ID" value="ATY84495.1"/>
    <property type="molecule type" value="Genomic_DNA"/>
</dbReference>
<evidence type="ECO:0000313" key="3">
    <source>
        <dbReference type="Proteomes" id="UP000231932"/>
    </source>
</evidence>
<dbReference type="KEGG" id="kyr:CVV65_05590"/>
<sequence>MVHMQPTNPITLAQEAQMHTRAVEQSAQTSPDTQTEWQQSSTVFHCKEGDHWVPIEQAQYPRAQHPAMCKDCAAKRRAEKRQQAQAQRTKQQESLDQIPPKDRRGGTKRCTFSLSRYTVTALNVLAVGHSPSEIVEEAIIELLKRQDPRTISFVGFRFRESENA</sequence>
<feature type="region of interest" description="Disordered" evidence="1">
    <location>
        <begin position="74"/>
        <end position="107"/>
    </location>
</feature>
<accession>A0A2K8N5X9</accession>
<name>A0A2K8N5X9_9BACL</name>
<keyword evidence="3" id="KW-1185">Reference proteome</keyword>
<dbReference type="AlphaFoldDB" id="A0A2K8N5X9"/>
<dbReference type="Proteomes" id="UP000231932">
    <property type="component" value="Chromosome"/>
</dbReference>
<evidence type="ECO:0000313" key="2">
    <source>
        <dbReference type="EMBL" id="ATY84495.1"/>
    </source>
</evidence>
<gene>
    <name evidence="2" type="ORF">CVV65_05590</name>
</gene>